<dbReference type="OrthoDB" id="9801333at2"/>
<evidence type="ECO:0000313" key="7">
    <source>
        <dbReference type="Proteomes" id="UP000035337"/>
    </source>
</evidence>
<name>A0A0G3WHQ2_9BACT</name>
<gene>
    <name evidence="5 6" type="primary">rpmG</name>
    <name evidence="6" type="ORF">Epro_0802</name>
</gene>
<dbReference type="NCBIfam" id="NF001764">
    <property type="entry name" value="PRK00504.1"/>
    <property type="match status" value="1"/>
</dbReference>
<evidence type="ECO:0000256" key="1">
    <source>
        <dbReference type="ARBA" id="ARBA00007596"/>
    </source>
</evidence>
<dbReference type="HAMAP" id="MF_00294">
    <property type="entry name" value="Ribosomal_bL33"/>
    <property type="match status" value="1"/>
</dbReference>
<dbReference type="KEGG" id="epo:Epro_0802"/>
<sequence>MAERVIITMACTVCKNRNYYFDKGKKQEGKLELNKFCKNCGKRTLHKETK</sequence>
<organism evidence="6 7">
    <name type="scientific">Endomicrobium proavitum</name>
    <dbReference type="NCBI Taxonomy" id="1408281"/>
    <lineage>
        <taxon>Bacteria</taxon>
        <taxon>Pseudomonadati</taxon>
        <taxon>Elusimicrobiota</taxon>
        <taxon>Endomicrobiia</taxon>
        <taxon>Endomicrobiales</taxon>
        <taxon>Endomicrobiaceae</taxon>
        <taxon>Endomicrobium</taxon>
    </lineage>
</organism>
<dbReference type="EMBL" id="CP009498">
    <property type="protein sequence ID" value="AKL98181.1"/>
    <property type="molecule type" value="Genomic_DNA"/>
</dbReference>
<keyword evidence="7" id="KW-1185">Reference proteome</keyword>
<proteinExistence type="inferred from homology"/>
<reference evidence="6 7" key="1">
    <citation type="submission" date="2014-09" db="EMBL/GenBank/DDBJ databases">
        <title>Complete genome sequence of Endomicrobium proavitum.</title>
        <authorList>
            <person name="Zheng H."/>
        </authorList>
    </citation>
    <scope>NUCLEOTIDE SEQUENCE [LARGE SCALE GENOMIC DNA]</scope>
    <source>
        <strain evidence="6 7">Rsa215</strain>
    </source>
</reference>
<protein>
    <recommendedName>
        <fullName evidence="4 5">Large ribosomal subunit protein bL33</fullName>
    </recommendedName>
</protein>
<evidence type="ECO:0000256" key="5">
    <source>
        <dbReference type="HAMAP-Rule" id="MF_00294"/>
    </source>
</evidence>
<dbReference type="GO" id="GO:1990904">
    <property type="term" value="C:ribonucleoprotein complex"/>
    <property type="evidence" value="ECO:0007669"/>
    <property type="project" value="UniProtKB-KW"/>
</dbReference>
<dbReference type="Gene3D" id="2.20.28.120">
    <property type="entry name" value="Ribosomal protein L33"/>
    <property type="match status" value="1"/>
</dbReference>
<evidence type="ECO:0000256" key="3">
    <source>
        <dbReference type="ARBA" id="ARBA00023274"/>
    </source>
</evidence>
<dbReference type="GO" id="GO:0005840">
    <property type="term" value="C:ribosome"/>
    <property type="evidence" value="ECO:0007669"/>
    <property type="project" value="UniProtKB-KW"/>
</dbReference>
<keyword evidence="2 5" id="KW-0689">Ribosomal protein</keyword>
<dbReference type="SUPFAM" id="SSF57829">
    <property type="entry name" value="Zn-binding ribosomal proteins"/>
    <property type="match status" value="1"/>
</dbReference>
<dbReference type="NCBIfam" id="TIGR01023">
    <property type="entry name" value="rpmG_bact"/>
    <property type="match status" value="1"/>
</dbReference>
<evidence type="ECO:0000313" key="6">
    <source>
        <dbReference type="EMBL" id="AKL98181.1"/>
    </source>
</evidence>
<dbReference type="STRING" id="1408281.Epro_0802"/>
<evidence type="ECO:0000256" key="4">
    <source>
        <dbReference type="ARBA" id="ARBA00035176"/>
    </source>
</evidence>
<dbReference type="GO" id="GO:0006412">
    <property type="term" value="P:translation"/>
    <property type="evidence" value="ECO:0007669"/>
    <property type="project" value="UniProtKB-UniRule"/>
</dbReference>
<dbReference type="AlphaFoldDB" id="A0A0G3WHQ2"/>
<dbReference type="RefSeq" id="WP_052570716.1">
    <property type="nucleotide sequence ID" value="NZ_CP009498.1"/>
</dbReference>
<dbReference type="Pfam" id="PF00471">
    <property type="entry name" value="Ribosomal_L33"/>
    <property type="match status" value="1"/>
</dbReference>
<dbReference type="InterPro" id="IPR001705">
    <property type="entry name" value="Ribosomal_bL33"/>
</dbReference>
<keyword evidence="3 5" id="KW-0687">Ribonucleoprotein</keyword>
<dbReference type="GO" id="GO:0003735">
    <property type="term" value="F:structural constituent of ribosome"/>
    <property type="evidence" value="ECO:0007669"/>
    <property type="project" value="InterPro"/>
</dbReference>
<evidence type="ECO:0000256" key="2">
    <source>
        <dbReference type="ARBA" id="ARBA00022980"/>
    </source>
</evidence>
<dbReference type="Proteomes" id="UP000035337">
    <property type="component" value="Chromosome"/>
</dbReference>
<dbReference type="InterPro" id="IPR038584">
    <property type="entry name" value="Ribosomal_bL33_sf"/>
</dbReference>
<comment type="similarity">
    <text evidence="1 5">Belongs to the bacterial ribosomal protein bL33 family.</text>
</comment>
<accession>A0A0G3WHQ2</accession>
<dbReference type="InterPro" id="IPR011332">
    <property type="entry name" value="Ribosomal_zn-bd"/>
</dbReference>
<dbReference type="GO" id="GO:0005737">
    <property type="term" value="C:cytoplasm"/>
    <property type="evidence" value="ECO:0007669"/>
    <property type="project" value="UniProtKB-ARBA"/>
</dbReference>